<organism evidence="2">
    <name type="scientific">Cyprideis torosa</name>
    <dbReference type="NCBI Taxonomy" id="163714"/>
    <lineage>
        <taxon>Eukaryota</taxon>
        <taxon>Metazoa</taxon>
        <taxon>Ecdysozoa</taxon>
        <taxon>Arthropoda</taxon>
        <taxon>Crustacea</taxon>
        <taxon>Oligostraca</taxon>
        <taxon>Ostracoda</taxon>
        <taxon>Podocopa</taxon>
        <taxon>Podocopida</taxon>
        <taxon>Cytherocopina</taxon>
        <taxon>Cytheroidea</taxon>
        <taxon>Cytherideidae</taxon>
        <taxon>Cyprideis</taxon>
    </lineage>
</organism>
<dbReference type="FunFam" id="3.40.1360.10:FF:000002">
    <property type="entry name" value="DNA primase"/>
    <property type="match status" value="1"/>
</dbReference>
<dbReference type="PANTHER" id="PTHR30313">
    <property type="entry name" value="DNA PRIMASE"/>
    <property type="match status" value="1"/>
</dbReference>
<dbReference type="InterPro" id="IPR019475">
    <property type="entry name" value="DNA_primase_DnaB-bd"/>
</dbReference>
<name>A0A7R8WSM8_9CRUS</name>
<feature type="compositionally biased region" description="Polar residues" evidence="1">
    <location>
        <begin position="258"/>
        <end position="268"/>
    </location>
</feature>
<dbReference type="Pfam" id="PF13155">
    <property type="entry name" value="Toprim_2"/>
    <property type="match status" value="1"/>
</dbReference>
<dbReference type="InterPro" id="IPR006171">
    <property type="entry name" value="TOPRIM_dom"/>
</dbReference>
<evidence type="ECO:0000313" key="2">
    <source>
        <dbReference type="EMBL" id="CAD7237420.1"/>
    </source>
</evidence>
<sequence length="298" mass="34250">MEHEGMSFPEALKYLAKKYNIPIEETQLTEEDKEEKEIRDSLFIAKKAIRQEDECLMVEGYTDVITLSQGGIENVVASSGTALTPDQIRLVKRYTENIKIIYDGDAAGIKAALRGLDLVLEQDMNVKLILLPEGEDPDSFLKREGTEAFKRYLTEEAQDFIFFKTNLLMEEAGNDPIRKAQLTKDIVHSIAKIPDLMKRSLYIKQCSNLMDMDEQILIAEANAAIKKEIRQKRIERDREALRANNLELEEESWIASHGQPQGHQSQRETPVYDDEYQERDVIRIIMTHGDKIFDEALQ</sequence>
<dbReference type="InterPro" id="IPR050219">
    <property type="entry name" value="DnaG_primase"/>
</dbReference>
<dbReference type="Gene3D" id="3.40.1360.10">
    <property type="match status" value="1"/>
</dbReference>
<dbReference type="GO" id="GO:0006269">
    <property type="term" value="P:DNA replication, synthesis of primer"/>
    <property type="evidence" value="ECO:0007669"/>
    <property type="project" value="TreeGrafter"/>
</dbReference>
<proteinExistence type="predicted"/>
<accession>A0A7R8WSM8</accession>
<dbReference type="OrthoDB" id="10047023at2759"/>
<dbReference type="CDD" id="cd03364">
    <property type="entry name" value="TOPRIM_DnaG_primases"/>
    <property type="match status" value="1"/>
</dbReference>
<dbReference type="SUPFAM" id="SSF56731">
    <property type="entry name" value="DNA primase core"/>
    <property type="match status" value="1"/>
</dbReference>
<dbReference type="EMBL" id="OB687901">
    <property type="protein sequence ID" value="CAD7237420.1"/>
    <property type="molecule type" value="Genomic_DNA"/>
</dbReference>
<dbReference type="SMART" id="SM00493">
    <property type="entry name" value="TOPRIM"/>
    <property type="match status" value="1"/>
</dbReference>
<dbReference type="GO" id="GO:0005737">
    <property type="term" value="C:cytoplasm"/>
    <property type="evidence" value="ECO:0007669"/>
    <property type="project" value="TreeGrafter"/>
</dbReference>
<dbReference type="GO" id="GO:0016779">
    <property type="term" value="F:nucleotidyltransferase activity"/>
    <property type="evidence" value="ECO:0007669"/>
    <property type="project" value="InterPro"/>
</dbReference>
<dbReference type="Pfam" id="PF10410">
    <property type="entry name" value="DnaB_bind"/>
    <property type="match status" value="1"/>
</dbReference>
<gene>
    <name evidence="2" type="ORF">CTOB1V02_LOCUS15235</name>
</gene>
<dbReference type="AlphaFoldDB" id="A0A7R8WSM8"/>
<feature type="non-terminal residue" evidence="2">
    <location>
        <position position="298"/>
    </location>
</feature>
<feature type="region of interest" description="Disordered" evidence="1">
    <location>
        <begin position="252"/>
        <end position="271"/>
    </location>
</feature>
<dbReference type="InterPro" id="IPR034151">
    <property type="entry name" value="TOPRIM_DnaG_bac"/>
</dbReference>
<reference evidence="2" key="1">
    <citation type="submission" date="2020-11" db="EMBL/GenBank/DDBJ databases">
        <authorList>
            <person name="Tran Van P."/>
        </authorList>
    </citation>
    <scope>NUCLEOTIDE SEQUENCE</scope>
</reference>
<dbReference type="PANTHER" id="PTHR30313:SF2">
    <property type="entry name" value="DNA PRIMASE"/>
    <property type="match status" value="1"/>
</dbReference>
<evidence type="ECO:0000256" key="1">
    <source>
        <dbReference type="SAM" id="MobiDB-lite"/>
    </source>
</evidence>
<protein>
    <submittedName>
        <fullName evidence="2">Uncharacterized protein</fullName>
    </submittedName>
</protein>
<dbReference type="PROSITE" id="PS50880">
    <property type="entry name" value="TOPRIM"/>
    <property type="match status" value="1"/>
</dbReference>